<dbReference type="AlphaFoldDB" id="A0AAW3T3P3"/>
<accession>A0AAW3T3P3</accession>
<proteinExistence type="predicted"/>
<name>A0AAW3T3P3_9MICO</name>
<evidence type="ECO:0000313" key="2">
    <source>
        <dbReference type="EMBL" id="MBA8989482.1"/>
    </source>
</evidence>
<dbReference type="InterPro" id="IPR045598">
    <property type="entry name" value="DUF6457"/>
</dbReference>
<evidence type="ECO:0000313" key="3">
    <source>
        <dbReference type="Proteomes" id="UP000590225"/>
    </source>
</evidence>
<dbReference type="Proteomes" id="UP000590225">
    <property type="component" value="Unassembled WGS sequence"/>
</dbReference>
<sequence length="78" mass="8023">MTEPAELDGWTSRVTGALELPDASADIGAVLDLARDTAHGVMRPAAPLTAYLVGVAVGRGMPLPDAVAAVGRCIEEHE</sequence>
<comment type="caution">
    <text evidence="2">The sequence shown here is derived from an EMBL/GenBank/DDBJ whole genome shotgun (WGS) entry which is preliminary data.</text>
</comment>
<protein>
    <recommendedName>
        <fullName evidence="1">DUF6457 domain-containing protein</fullName>
    </recommendedName>
</protein>
<dbReference type="RefSeq" id="WP_217508810.1">
    <property type="nucleotide sequence ID" value="NZ_BAAAWQ010000001.1"/>
</dbReference>
<feature type="domain" description="DUF6457" evidence="1">
    <location>
        <begin position="3"/>
        <end position="75"/>
    </location>
</feature>
<evidence type="ECO:0000259" key="1">
    <source>
        <dbReference type="Pfam" id="PF20058"/>
    </source>
</evidence>
<reference evidence="2 3" key="1">
    <citation type="submission" date="2020-07" db="EMBL/GenBank/DDBJ databases">
        <title>Above-ground endophytic microbial communities from plants in different locations in the United States.</title>
        <authorList>
            <person name="Frank C."/>
        </authorList>
    </citation>
    <scope>NUCLEOTIDE SEQUENCE [LARGE SCALE GENOMIC DNA]</scope>
    <source>
        <strain evidence="2 3">WPL5_2</strain>
    </source>
</reference>
<gene>
    <name evidence="2" type="ORF">FHW23_000714</name>
</gene>
<organism evidence="2 3">
    <name type="scientific">Curtobacterium pusillum</name>
    <dbReference type="NCBI Taxonomy" id="69373"/>
    <lineage>
        <taxon>Bacteria</taxon>
        <taxon>Bacillati</taxon>
        <taxon>Actinomycetota</taxon>
        <taxon>Actinomycetes</taxon>
        <taxon>Micrococcales</taxon>
        <taxon>Microbacteriaceae</taxon>
        <taxon>Curtobacterium</taxon>
    </lineage>
</organism>
<dbReference type="Pfam" id="PF20058">
    <property type="entry name" value="DUF6457"/>
    <property type="match status" value="1"/>
</dbReference>
<dbReference type="EMBL" id="JACGXP010000001">
    <property type="protein sequence ID" value="MBA8989482.1"/>
    <property type="molecule type" value="Genomic_DNA"/>
</dbReference>